<organism evidence="3 4">
    <name type="scientific">Chlorella vulgaris</name>
    <name type="common">Green alga</name>
    <dbReference type="NCBI Taxonomy" id="3077"/>
    <lineage>
        <taxon>Eukaryota</taxon>
        <taxon>Viridiplantae</taxon>
        <taxon>Chlorophyta</taxon>
        <taxon>core chlorophytes</taxon>
        <taxon>Trebouxiophyceae</taxon>
        <taxon>Chlorellales</taxon>
        <taxon>Chlorellaceae</taxon>
        <taxon>Chlorella clade</taxon>
        <taxon>Chlorella</taxon>
    </lineage>
</organism>
<feature type="compositionally biased region" description="Low complexity" evidence="1">
    <location>
        <begin position="184"/>
        <end position="199"/>
    </location>
</feature>
<accession>A0A9D4TZC1</accession>
<keyword evidence="4" id="KW-1185">Reference proteome</keyword>
<reference evidence="3" key="2">
    <citation type="submission" date="2020-11" db="EMBL/GenBank/DDBJ databases">
        <authorList>
            <person name="Cecchin M."/>
            <person name="Marcolungo L."/>
            <person name="Rossato M."/>
            <person name="Girolomoni L."/>
            <person name="Cosentino E."/>
            <person name="Cuine S."/>
            <person name="Li-Beisson Y."/>
            <person name="Delledonne M."/>
            <person name="Ballottari M."/>
        </authorList>
    </citation>
    <scope>NUCLEOTIDE SEQUENCE</scope>
    <source>
        <strain evidence="3">211/11P</strain>
        <tissue evidence="3">Whole cell</tissue>
    </source>
</reference>
<dbReference type="SUPFAM" id="SSF56300">
    <property type="entry name" value="Metallo-dependent phosphatases"/>
    <property type="match status" value="1"/>
</dbReference>
<proteinExistence type="predicted"/>
<dbReference type="AlphaFoldDB" id="A0A9D4TZC1"/>
<evidence type="ECO:0000256" key="1">
    <source>
        <dbReference type="SAM" id="MobiDB-lite"/>
    </source>
</evidence>
<dbReference type="EMBL" id="SIDB01000001">
    <property type="protein sequence ID" value="KAI3438046.1"/>
    <property type="molecule type" value="Genomic_DNA"/>
</dbReference>
<sequence length="223" mass="23603">MKVGLVSDTHGVFDPELSRVFQGVRHILHAGDVGSHGGSAAVLAAISQGAAASLTAVRGNVDDDSEAMELLPDTAVLHIAGWVLLIVHILESAEAAAAMEQHEPDVVISGHSHTWKVETVEATAGRRQLRINPGSAGPARFKLGRSVALLTLPDRDSGAWPSVQRIDLAAKAPPKLPEACKGKQSCQPRPQQQNQQQSQHLPPGAGVRRSSLQSGSKRQKCEV</sequence>
<dbReference type="Pfam" id="PF12850">
    <property type="entry name" value="Metallophos_2"/>
    <property type="match status" value="1"/>
</dbReference>
<protein>
    <recommendedName>
        <fullName evidence="2">Calcineurin-like phosphoesterase domain-containing protein</fullName>
    </recommendedName>
</protein>
<dbReference type="OrthoDB" id="1918287at2759"/>
<evidence type="ECO:0000313" key="3">
    <source>
        <dbReference type="EMBL" id="KAI3438046.1"/>
    </source>
</evidence>
<comment type="caution">
    <text evidence="3">The sequence shown here is derived from an EMBL/GenBank/DDBJ whole genome shotgun (WGS) entry which is preliminary data.</text>
</comment>
<reference evidence="3" key="1">
    <citation type="journal article" date="2019" name="Plant J.">
        <title>Chlorella vulgaris genome assembly and annotation reveals the molecular basis for metabolic acclimation to high light conditions.</title>
        <authorList>
            <person name="Cecchin M."/>
            <person name="Marcolungo L."/>
            <person name="Rossato M."/>
            <person name="Girolomoni L."/>
            <person name="Cosentino E."/>
            <person name="Cuine S."/>
            <person name="Li-Beisson Y."/>
            <person name="Delledonne M."/>
            <person name="Ballottari M."/>
        </authorList>
    </citation>
    <scope>NUCLEOTIDE SEQUENCE</scope>
    <source>
        <strain evidence="3">211/11P</strain>
    </source>
</reference>
<evidence type="ECO:0000259" key="2">
    <source>
        <dbReference type="Pfam" id="PF12850"/>
    </source>
</evidence>
<dbReference type="Gene3D" id="3.60.21.10">
    <property type="match status" value="1"/>
</dbReference>
<name>A0A9D4TZC1_CHLVU</name>
<evidence type="ECO:0000313" key="4">
    <source>
        <dbReference type="Proteomes" id="UP001055712"/>
    </source>
</evidence>
<gene>
    <name evidence="3" type="ORF">D9Q98_000489</name>
</gene>
<dbReference type="InterPro" id="IPR029052">
    <property type="entry name" value="Metallo-depent_PP-like"/>
</dbReference>
<dbReference type="Proteomes" id="UP001055712">
    <property type="component" value="Unassembled WGS sequence"/>
</dbReference>
<feature type="domain" description="Calcineurin-like phosphoesterase" evidence="2">
    <location>
        <begin position="1"/>
        <end position="152"/>
    </location>
</feature>
<feature type="region of interest" description="Disordered" evidence="1">
    <location>
        <begin position="175"/>
        <end position="223"/>
    </location>
</feature>
<dbReference type="InterPro" id="IPR024654">
    <property type="entry name" value="Calcineurin-like_PHP_lpxH"/>
</dbReference>